<keyword evidence="3" id="KW-0732">Signal</keyword>
<keyword evidence="6" id="KW-0812">Transmembrane</keyword>
<evidence type="ECO:0000259" key="7">
    <source>
        <dbReference type="PROSITE" id="PS50847"/>
    </source>
</evidence>
<evidence type="ECO:0000313" key="9">
    <source>
        <dbReference type="Proteomes" id="UP000031397"/>
    </source>
</evidence>
<keyword evidence="9" id="KW-1185">Reference proteome</keyword>
<feature type="compositionally biased region" description="Polar residues" evidence="5">
    <location>
        <begin position="23"/>
        <end position="32"/>
    </location>
</feature>
<protein>
    <recommendedName>
        <fullName evidence="7">Gram-positive cocci surface proteins LPxTG domain-containing protein</fullName>
    </recommendedName>
</protein>
<evidence type="ECO:0000256" key="1">
    <source>
        <dbReference type="ARBA" id="ARBA00022512"/>
    </source>
</evidence>
<dbReference type="PROSITE" id="PS50847">
    <property type="entry name" value="GRAM_POS_ANCHORING"/>
    <property type="match status" value="1"/>
</dbReference>
<feature type="domain" description="Gram-positive cocci surface proteins LPxTG" evidence="7">
    <location>
        <begin position="140"/>
        <end position="173"/>
    </location>
</feature>
<feature type="compositionally biased region" description="Polar residues" evidence="5">
    <location>
        <begin position="84"/>
        <end position="94"/>
    </location>
</feature>
<keyword evidence="1" id="KW-0134">Cell wall</keyword>
<feature type="transmembrane region" description="Helical" evidence="6">
    <location>
        <begin position="149"/>
        <end position="167"/>
    </location>
</feature>
<keyword evidence="6" id="KW-0472">Membrane</keyword>
<keyword evidence="6" id="KW-1133">Transmembrane helix</keyword>
<comment type="caution">
    <text evidence="8">The sequence shown here is derived from an EMBL/GenBank/DDBJ whole genome shotgun (WGS) entry which is preliminary data.</text>
</comment>
<dbReference type="Pfam" id="PF00746">
    <property type="entry name" value="Gram_pos_anchor"/>
    <property type="match status" value="1"/>
</dbReference>
<evidence type="ECO:0000256" key="2">
    <source>
        <dbReference type="ARBA" id="ARBA00022525"/>
    </source>
</evidence>
<organism evidence="8 9">
    <name type="scientific">Fructilactobacillus fructivorans</name>
    <dbReference type="NCBI Taxonomy" id="1614"/>
    <lineage>
        <taxon>Bacteria</taxon>
        <taxon>Bacillati</taxon>
        <taxon>Bacillota</taxon>
        <taxon>Bacilli</taxon>
        <taxon>Lactobacillales</taxon>
        <taxon>Lactobacillaceae</taxon>
        <taxon>Fructilactobacillus</taxon>
    </lineage>
</organism>
<evidence type="ECO:0000256" key="6">
    <source>
        <dbReference type="SAM" id="Phobius"/>
    </source>
</evidence>
<feature type="compositionally biased region" description="Low complexity" evidence="5">
    <location>
        <begin position="9"/>
        <end position="18"/>
    </location>
</feature>
<evidence type="ECO:0000256" key="5">
    <source>
        <dbReference type="SAM" id="MobiDB-lite"/>
    </source>
</evidence>
<dbReference type="NCBIfam" id="TIGR01167">
    <property type="entry name" value="LPXTG_anchor"/>
    <property type="match status" value="1"/>
</dbReference>
<name>A0A0C1M7G4_9LACO</name>
<reference evidence="8 9" key="1">
    <citation type="submission" date="2014-06" db="EMBL/GenBank/DDBJ databases">
        <title>Functional and comparative genomic analyses of the Drosophila gut microbiota identify candidate symbiosis factors.</title>
        <authorList>
            <person name="Newell P.D."/>
            <person name="Chaston J.M."/>
            <person name="Douglas A.E."/>
        </authorList>
    </citation>
    <scope>NUCLEOTIDE SEQUENCE [LARGE SCALE GENOMIC DNA]</scope>
    <source>
        <strain evidence="8 9">DmCS_002</strain>
    </source>
</reference>
<dbReference type="AlphaFoldDB" id="A0A0C1M7G4"/>
<dbReference type="PATRIC" id="fig|1614.7.peg.298"/>
<sequence length="173" mass="18304">MDMTTKSSQNAQANNQHAVVNEADNSITPNHNGGSGNGGTPVAPKQPVTPKQPSNNGGFSIVPSNNGQNVPETPKMPAAKPKFLTNNGGTSVAPTPNGHKEIAVTKKSSNQMISEPQSKRAIHKMTNSSQSNIKKSKKILPQTGENDSIVLELIGLGFIALAVFMIIKKLDRK</sequence>
<keyword evidence="4" id="KW-0572">Peptidoglycan-anchor</keyword>
<feature type="region of interest" description="Disordered" evidence="5">
    <location>
        <begin position="1"/>
        <end position="98"/>
    </location>
</feature>
<evidence type="ECO:0000313" key="8">
    <source>
        <dbReference type="EMBL" id="KID42379.1"/>
    </source>
</evidence>
<feature type="compositionally biased region" description="Polar residues" evidence="5">
    <location>
        <begin position="49"/>
        <end position="71"/>
    </location>
</feature>
<dbReference type="Proteomes" id="UP000031397">
    <property type="component" value="Unassembled WGS sequence"/>
</dbReference>
<evidence type="ECO:0000256" key="3">
    <source>
        <dbReference type="ARBA" id="ARBA00022729"/>
    </source>
</evidence>
<evidence type="ECO:0000256" key="4">
    <source>
        <dbReference type="ARBA" id="ARBA00023088"/>
    </source>
</evidence>
<proteinExistence type="predicted"/>
<dbReference type="InterPro" id="IPR019931">
    <property type="entry name" value="LPXTG_anchor"/>
</dbReference>
<accession>A0A0C1M7G4</accession>
<keyword evidence="2" id="KW-0964">Secreted</keyword>
<gene>
    <name evidence="8" type="ORF">LfDm3_0308</name>
</gene>
<dbReference type="EMBL" id="JOJZ01000009">
    <property type="protein sequence ID" value="KID42379.1"/>
    <property type="molecule type" value="Genomic_DNA"/>
</dbReference>